<organism evidence="2">
    <name type="scientific">marine sediment metagenome</name>
    <dbReference type="NCBI Taxonomy" id="412755"/>
    <lineage>
        <taxon>unclassified sequences</taxon>
        <taxon>metagenomes</taxon>
        <taxon>ecological metagenomes</taxon>
    </lineage>
</organism>
<feature type="compositionally biased region" description="Basic and acidic residues" evidence="1">
    <location>
        <begin position="70"/>
        <end position="82"/>
    </location>
</feature>
<reference evidence="2" key="1">
    <citation type="journal article" date="2014" name="Front. Microbiol.">
        <title>High frequency of phylogenetically diverse reductive dehalogenase-homologous genes in deep subseafloor sedimentary metagenomes.</title>
        <authorList>
            <person name="Kawai M."/>
            <person name="Futagami T."/>
            <person name="Toyoda A."/>
            <person name="Takaki Y."/>
            <person name="Nishi S."/>
            <person name="Hori S."/>
            <person name="Arai W."/>
            <person name="Tsubouchi T."/>
            <person name="Morono Y."/>
            <person name="Uchiyama I."/>
            <person name="Ito T."/>
            <person name="Fujiyama A."/>
            <person name="Inagaki F."/>
            <person name="Takami H."/>
        </authorList>
    </citation>
    <scope>NUCLEOTIDE SEQUENCE</scope>
    <source>
        <strain evidence="2">Expedition CK06-06</strain>
    </source>
</reference>
<evidence type="ECO:0000256" key="1">
    <source>
        <dbReference type="SAM" id="MobiDB-lite"/>
    </source>
</evidence>
<protein>
    <submittedName>
        <fullName evidence="2">Uncharacterized protein</fullName>
    </submittedName>
</protein>
<dbReference type="EMBL" id="BART01018806">
    <property type="protein sequence ID" value="GAG78264.1"/>
    <property type="molecule type" value="Genomic_DNA"/>
</dbReference>
<gene>
    <name evidence="2" type="ORF">S01H4_35379</name>
</gene>
<name>X1A985_9ZZZZ</name>
<feature type="region of interest" description="Disordered" evidence="1">
    <location>
        <begin position="50"/>
        <end position="82"/>
    </location>
</feature>
<proteinExistence type="predicted"/>
<sequence>MSFSGLLDSVAHVITALVPINIGKIYTAAAKIPETSLGIIATGRSKGLLPPINPPIMKNANRRSKSKCSNGREQRTNTRHGD</sequence>
<accession>X1A985</accession>
<dbReference type="AlphaFoldDB" id="X1A985"/>
<comment type="caution">
    <text evidence="2">The sequence shown here is derived from an EMBL/GenBank/DDBJ whole genome shotgun (WGS) entry which is preliminary data.</text>
</comment>
<evidence type="ECO:0000313" key="2">
    <source>
        <dbReference type="EMBL" id="GAG78264.1"/>
    </source>
</evidence>